<keyword evidence="3" id="KW-1185">Reference proteome</keyword>
<evidence type="ECO:0000313" key="3">
    <source>
        <dbReference type="Proteomes" id="UP000494106"/>
    </source>
</evidence>
<name>A0A8S0Z339_ARCPL</name>
<evidence type="ECO:0000256" key="1">
    <source>
        <dbReference type="SAM" id="MobiDB-lite"/>
    </source>
</evidence>
<proteinExistence type="predicted"/>
<gene>
    <name evidence="2" type="ORF">APLA_LOCUS2683</name>
</gene>
<dbReference type="AlphaFoldDB" id="A0A8S0Z339"/>
<dbReference type="Proteomes" id="UP000494106">
    <property type="component" value="Unassembled WGS sequence"/>
</dbReference>
<organism evidence="2 3">
    <name type="scientific">Arctia plantaginis</name>
    <name type="common">Wood tiger moth</name>
    <name type="synonym">Phalaena plantaginis</name>
    <dbReference type="NCBI Taxonomy" id="874455"/>
    <lineage>
        <taxon>Eukaryota</taxon>
        <taxon>Metazoa</taxon>
        <taxon>Ecdysozoa</taxon>
        <taxon>Arthropoda</taxon>
        <taxon>Hexapoda</taxon>
        <taxon>Insecta</taxon>
        <taxon>Pterygota</taxon>
        <taxon>Neoptera</taxon>
        <taxon>Endopterygota</taxon>
        <taxon>Lepidoptera</taxon>
        <taxon>Glossata</taxon>
        <taxon>Ditrysia</taxon>
        <taxon>Noctuoidea</taxon>
        <taxon>Erebidae</taxon>
        <taxon>Arctiinae</taxon>
        <taxon>Arctia</taxon>
    </lineage>
</organism>
<reference evidence="2 3" key="1">
    <citation type="submission" date="2020-04" db="EMBL/GenBank/DDBJ databases">
        <authorList>
            <person name="Wallbank WR R."/>
            <person name="Pardo Diaz C."/>
            <person name="Kozak K."/>
            <person name="Martin S."/>
            <person name="Jiggins C."/>
            <person name="Moest M."/>
            <person name="Warren A I."/>
            <person name="Byers J.R.P. K."/>
            <person name="Montejo-Kovacevich G."/>
            <person name="Yen C E."/>
        </authorList>
    </citation>
    <scope>NUCLEOTIDE SEQUENCE [LARGE SCALE GENOMIC DNA]</scope>
</reference>
<feature type="region of interest" description="Disordered" evidence="1">
    <location>
        <begin position="1"/>
        <end position="56"/>
    </location>
</feature>
<comment type="caution">
    <text evidence="2">The sequence shown here is derived from an EMBL/GenBank/DDBJ whole genome shotgun (WGS) entry which is preliminary data.</text>
</comment>
<dbReference type="EMBL" id="CADEBC010000208">
    <property type="protein sequence ID" value="CAB3226011.1"/>
    <property type="molecule type" value="Genomic_DNA"/>
</dbReference>
<evidence type="ECO:0000313" key="2">
    <source>
        <dbReference type="EMBL" id="CAB3226011.1"/>
    </source>
</evidence>
<feature type="compositionally biased region" description="Basic and acidic residues" evidence="1">
    <location>
        <begin position="8"/>
        <end position="31"/>
    </location>
</feature>
<sequence length="90" mass="9560">MLRLARSIKSEESHSRARTKPPHDEDGRTDTALRPPSLPHRPKAAIASSVDSRAPTPAATSLMSINRGLDACTARDTATHGITVSGCTQT</sequence>
<protein>
    <submittedName>
        <fullName evidence="2">Uncharacterized protein</fullName>
    </submittedName>
</protein>
<accession>A0A8S0Z339</accession>